<comment type="caution">
    <text evidence="4">The sequence shown here is derived from an EMBL/GenBank/DDBJ whole genome shotgun (WGS) entry which is preliminary data.</text>
</comment>
<dbReference type="PANTHER" id="PTHR30055">
    <property type="entry name" value="HTH-TYPE TRANSCRIPTIONAL REGULATOR RUTR"/>
    <property type="match status" value="1"/>
</dbReference>
<evidence type="ECO:0000256" key="2">
    <source>
        <dbReference type="PROSITE-ProRule" id="PRU00335"/>
    </source>
</evidence>
<dbReference type="InterPro" id="IPR041586">
    <property type="entry name" value="PsrA_TetR_C"/>
</dbReference>
<dbReference type="Pfam" id="PF17939">
    <property type="entry name" value="TetR_C_30"/>
    <property type="match status" value="1"/>
</dbReference>
<evidence type="ECO:0000256" key="1">
    <source>
        <dbReference type="ARBA" id="ARBA00023125"/>
    </source>
</evidence>
<keyword evidence="5" id="KW-1185">Reference proteome</keyword>
<dbReference type="InterPro" id="IPR001647">
    <property type="entry name" value="HTH_TetR"/>
</dbReference>
<dbReference type="Pfam" id="PF00440">
    <property type="entry name" value="TetR_N"/>
    <property type="match status" value="1"/>
</dbReference>
<dbReference type="AlphaFoldDB" id="A0A851GCA6"/>
<organism evidence="4 5">
    <name type="scientific">Oceaniferula marina</name>
    <dbReference type="NCBI Taxonomy" id="2748318"/>
    <lineage>
        <taxon>Bacteria</taxon>
        <taxon>Pseudomonadati</taxon>
        <taxon>Verrucomicrobiota</taxon>
        <taxon>Verrucomicrobiia</taxon>
        <taxon>Verrucomicrobiales</taxon>
        <taxon>Verrucomicrobiaceae</taxon>
        <taxon>Oceaniferula</taxon>
    </lineage>
</organism>
<dbReference type="PRINTS" id="PR00455">
    <property type="entry name" value="HTHTETR"/>
</dbReference>
<proteinExistence type="predicted"/>
<dbReference type="RefSeq" id="WP_178931082.1">
    <property type="nucleotide sequence ID" value="NZ_JACBAZ010000001.1"/>
</dbReference>
<dbReference type="PROSITE" id="PS01081">
    <property type="entry name" value="HTH_TETR_1"/>
    <property type="match status" value="1"/>
</dbReference>
<keyword evidence="1 2" id="KW-0238">DNA-binding</keyword>
<dbReference type="SUPFAM" id="SSF46689">
    <property type="entry name" value="Homeodomain-like"/>
    <property type="match status" value="1"/>
</dbReference>
<dbReference type="GO" id="GO:0000976">
    <property type="term" value="F:transcription cis-regulatory region binding"/>
    <property type="evidence" value="ECO:0007669"/>
    <property type="project" value="TreeGrafter"/>
</dbReference>
<evidence type="ECO:0000259" key="3">
    <source>
        <dbReference type="PROSITE" id="PS50977"/>
    </source>
</evidence>
<dbReference type="Gene3D" id="1.10.357.10">
    <property type="entry name" value="Tetracycline Repressor, domain 2"/>
    <property type="match status" value="1"/>
</dbReference>
<dbReference type="PROSITE" id="PS50977">
    <property type="entry name" value="HTH_TETR_2"/>
    <property type="match status" value="1"/>
</dbReference>
<dbReference type="SUPFAM" id="SSF48498">
    <property type="entry name" value="Tetracyclin repressor-like, C-terminal domain"/>
    <property type="match status" value="1"/>
</dbReference>
<dbReference type="InterPro" id="IPR050109">
    <property type="entry name" value="HTH-type_TetR-like_transc_reg"/>
</dbReference>
<dbReference type="InterPro" id="IPR036271">
    <property type="entry name" value="Tet_transcr_reg_TetR-rel_C_sf"/>
</dbReference>
<evidence type="ECO:0000313" key="5">
    <source>
        <dbReference type="Proteomes" id="UP000557872"/>
    </source>
</evidence>
<gene>
    <name evidence="4" type="ORF">HW115_02995</name>
</gene>
<protein>
    <submittedName>
        <fullName evidence="4">TetR/AcrR family transcriptional regulator</fullName>
    </submittedName>
</protein>
<evidence type="ECO:0000313" key="4">
    <source>
        <dbReference type="EMBL" id="NWK54562.1"/>
    </source>
</evidence>
<dbReference type="Proteomes" id="UP000557872">
    <property type="component" value="Unassembled WGS sequence"/>
</dbReference>
<sequence length="218" mass="24479">MSGEATLEGGRGSTKDRIVEATERLVAESGFEGVSLRDITNAAGVNVAAVNYHFGSKEKLYEEIQGRYINPVNRERLERLEAVLAEGGGVREILEAFMRPFLSMVTRSRVKEKLYFKLVGRCVMDQNMDMSDEMREGFERVGEAYIQALSDVLPEVARDEMWWRLHFCSGVVDQTLLYGGMLKEFTRGESGDPDIETSLSRIVDFCCAGLLSKKGETR</sequence>
<dbReference type="EMBL" id="JACBAZ010000001">
    <property type="protein sequence ID" value="NWK54562.1"/>
    <property type="molecule type" value="Genomic_DNA"/>
</dbReference>
<dbReference type="InterPro" id="IPR009057">
    <property type="entry name" value="Homeodomain-like_sf"/>
</dbReference>
<name>A0A851GCA6_9BACT</name>
<dbReference type="PANTHER" id="PTHR30055:SF235">
    <property type="entry name" value="TRANSCRIPTIONAL REGULATORY PROTEIN"/>
    <property type="match status" value="1"/>
</dbReference>
<dbReference type="GO" id="GO:0003700">
    <property type="term" value="F:DNA-binding transcription factor activity"/>
    <property type="evidence" value="ECO:0007669"/>
    <property type="project" value="TreeGrafter"/>
</dbReference>
<dbReference type="InterPro" id="IPR023772">
    <property type="entry name" value="DNA-bd_HTH_TetR-type_CS"/>
</dbReference>
<accession>A0A851GCA6</accession>
<reference evidence="4 5" key="1">
    <citation type="submission" date="2020-07" db="EMBL/GenBank/DDBJ databases">
        <title>Roseicoccus Jingziensis gen. nov., sp. nov., isolated from coastal seawater.</title>
        <authorList>
            <person name="Feng X."/>
        </authorList>
    </citation>
    <scope>NUCLEOTIDE SEQUENCE [LARGE SCALE GENOMIC DNA]</scope>
    <source>
        <strain evidence="4 5">N1E253</strain>
    </source>
</reference>
<feature type="domain" description="HTH tetR-type" evidence="3">
    <location>
        <begin position="12"/>
        <end position="72"/>
    </location>
</feature>
<feature type="DNA-binding region" description="H-T-H motif" evidence="2">
    <location>
        <begin position="35"/>
        <end position="54"/>
    </location>
</feature>